<evidence type="ECO:0000256" key="5">
    <source>
        <dbReference type="ARBA" id="ARBA00022839"/>
    </source>
</evidence>
<feature type="region of interest" description="Disordered" evidence="7">
    <location>
        <begin position="148"/>
        <end position="207"/>
    </location>
</feature>
<feature type="region of interest" description="Disordered" evidence="7">
    <location>
        <begin position="38"/>
        <end position="66"/>
    </location>
</feature>
<dbReference type="InterPro" id="IPR003034">
    <property type="entry name" value="SAP_dom"/>
</dbReference>
<evidence type="ECO:0000256" key="3">
    <source>
        <dbReference type="ARBA" id="ARBA00022722"/>
    </source>
</evidence>
<gene>
    <name evidence="9" type="ORF">NliqN6_3243</name>
</gene>
<name>A0A8H3TTV3_9TREE</name>
<feature type="compositionally biased region" description="Polar residues" evidence="7">
    <location>
        <begin position="148"/>
        <end position="160"/>
    </location>
</feature>
<dbReference type="InterPro" id="IPR036397">
    <property type="entry name" value="RNaseH_sf"/>
</dbReference>
<evidence type="ECO:0000256" key="2">
    <source>
        <dbReference type="ARBA" id="ARBA00022490"/>
    </source>
</evidence>
<dbReference type="Pfam" id="PF00929">
    <property type="entry name" value="RNase_T"/>
    <property type="match status" value="1"/>
</dbReference>
<dbReference type="GO" id="GO:0003676">
    <property type="term" value="F:nucleic acid binding"/>
    <property type="evidence" value="ECO:0007669"/>
    <property type="project" value="InterPro"/>
</dbReference>
<dbReference type="GO" id="GO:0005737">
    <property type="term" value="C:cytoplasm"/>
    <property type="evidence" value="ECO:0007669"/>
    <property type="project" value="UniProtKB-SubCell"/>
</dbReference>
<evidence type="ECO:0000256" key="6">
    <source>
        <dbReference type="ARBA" id="ARBA00023158"/>
    </source>
</evidence>
<keyword evidence="3" id="KW-0540">Nuclease</keyword>
<keyword evidence="4" id="KW-0378">Hydrolase</keyword>
<dbReference type="EMBL" id="BLZA01000019">
    <property type="protein sequence ID" value="GHJ86841.1"/>
    <property type="molecule type" value="Genomic_DNA"/>
</dbReference>
<evidence type="ECO:0000256" key="7">
    <source>
        <dbReference type="SAM" id="MobiDB-lite"/>
    </source>
</evidence>
<evidence type="ECO:0000313" key="10">
    <source>
        <dbReference type="Proteomes" id="UP000620104"/>
    </source>
</evidence>
<dbReference type="SUPFAM" id="SSF53098">
    <property type="entry name" value="Ribonuclease H-like"/>
    <property type="match status" value="1"/>
</dbReference>
<dbReference type="PANTHER" id="PTHR23044:SF61">
    <property type="entry name" value="3'-5' EXORIBONUCLEASE 1-RELATED"/>
    <property type="match status" value="1"/>
</dbReference>
<reference evidence="9" key="1">
    <citation type="submission" date="2020-07" db="EMBL/GenBank/DDBJ databases">
        <title>Draft Genome Sequence of a Deep-Sea Yeast, Naganishia (Cryptococcus) liquefaciens strain N6.</title>
        <authorList>
            <person name="Han Y.W."/>
            <person name="Kajitani R."/>
            <person name="Morimoto H."/>
            <person name="Parhat M."/>
            <person name="Tsubouchi H."/>
            <person name="Bakenova O."/>
            <person name="Ogata M."/>
            <person name="Argunhan B."/>
            <person name="Aoki R."/>
            <person name="Kajiwara S."/>
            <person name="Itoh T."/>
            <person name="Iwasaki H."/>
        </authorList>
    </citation>
    <scope>NUCLEOTIDE SEQUENCE</scope>
    <source>
        <strain evidence="9">N6</strain>
    </source>
</reference>
<keyword evidence="6" id="KW-0943">RNA-mediated gene silencing</keyword>
<keyword evidence="10" id="KW-1185">Reference proteome</keyword>
<comment type="subcellular location">
    <subcellularLocation>
        <location evidence="1">Cytoplasm</location>
    </subcellularLocation>
</comment>
<dbReference type="InterPro" id="IPR013520">
    <property type="entry name" value="Ribonucl_H"/>
</dbReference>
<organism evidence="9 10">
    <name type="scientific">Naganishia liquefaciens</name>
    <dbReference type="NCBI Taxonomy" id="104408"/>
    <lineage>
        <taxon>Eukaryota</taxon>
        <taxon>Fungi</taxon>
        <taxon>Dikarya</taxon>
        <taxon>Basidiomycota</taxon>
        <taxon>Agaricomycotina</taxon>
        <taxon>Tremellomycetes</taxon>
        <taxon>Filobasidiales</taxon>
        <taxon>Filobasidiaceae</taxon>
        <taxon>Naganishia</taxon>
    </lineage>
</organism>
<proteinExistence type="predicted"/>
<keyword evidence="2" id="KW-0963">Cytoplasm</keyword>
<feature type="compositionally biased region" description="Basic and acidic residues" evidence="7">
    <location>
        <begin position="41"/>
        <end position="61"/>
    </location>
</feature>
<dbReference type="PANTHER" id="PTHR23044">
    <property type="entry name" value="3'-5' EXONUCLEASE ERI1-RELATED"/>
    <property type="match status" value="1"/>
</dbReference>
<evidence type="ECO:0000259" key="8">
    <source>
        <dbReference type="PROSITE" id="PS50800"/>
    </source>
</evidence>
<keyword evidence="5" id="KW-0269">Exonuclease</keyword>
<comment type="caution">
    <text evidence="9">The sequence shown here is derived from an EMBL/GenBank/DDBJ whole genome shotgun (WGS) entry which is preliminary data.</text>
</comment>
<dbReference type="PROSITE" id="PS50800">
    <property type="entry name" value="SAP"/>
    <property type="match status" value="1"/>
</dbReference>
<dbReference type="GO" id="GO:0000175">
    <property type="term" value="F:3'-5'-RNA exonuclease activity"/>
    <property type="evidence" value="ECO:0007669"/>
    <property type="project" value="InterPro"/>
</dbReference>
<feature type="compositionally biased region" description="Acidic residues" evidence="7">
    <location>
        <begin position="194"/>
        <end position="207"/>
    </location>
</feature>
<dbReference type="GO" id="GO:0031047">
    <property type="term" value="P:regulatory ncRNA-mediated gene silencing"/>
    <property type="evidence" value="ECO:0007669"/>
    <property type="project" value="UniProtKB-KW"/>
</dbReference>
<feature type="domain" description="SAP" evidence="8">
    <location>
        <begin position="6"/>
        <end position="40"/>
    </location>
</feature>
<dbReference type="AlphaFoldDB" id="A0A8H3TTV3"/>
<evidence type="ECO:0000256" key="1">
    <source>
        <dbReference type="ARBA" id="ARBA00004496"/>
    </source>
</evidence>
<dbReference type="OrthoDB" id="448399at2759"/>
<dbReference type="CDD" id="cd06133">
    <property type="entry name" value="ERI-1_3'hExo_like"/>
    <property type="match status" value="1"/>
</dbReference>
<sequence>MPNRFTNRATVAQLREALEGLELDSRGKKDTLLRRLNGALRRSEGPSMRETEAESRSEDQATPKQHSQPLDAFLCFDVEATCVADKQIDWPNEIIEFPVVLLYWVPDDGLTDETENSKLDPSNTVIEAGPASTTPVAVPSIVLGRTAHTASGESSASRAATDSGKHTVLGEGCAQNTCLQRREPTTKTNGTDEKDQDESDHDETDSEVEVEALMFEDVEAEEPVYQGKKKLVIKDQFHSYVRPVWQPKLSTFCSGLTGISQETINSAPIFPEMVKQFEAWLNEHGLLKDGKLREGACWCTDGPWDLRDFLPKQLHITPLKPEPYPAYFQGPVLNVKSCTNYVLSDLWYIGELEKSAAMEAKYRATLEATRRKTEETHRQADDALAQNQESAMVRPPPPESPVQKRLRNLPRLSSTGSWALSMKGVKMPKFFLTITGQLKALGLGEFQGQQHSGIDDTLNIARVVMELARRDVLLDINEKRFQPQKLNWMGKPGQVFWNRKTLIE</sequence>
<feature type="compositionally biased region" description="Basic and acidic residues" evidence="7">
    <location>
        <begin position="180"/>
        <end position="193"/>
    </location>
</feature>
<accession>A0A8H3TTV3</accession>
<evidence type="ECO:0000313" key="9">
    <source>
        <dbReference type="EMBL" id="GHJ86841.1"/>
    </source>
</evidence>
<dbReference type="InterPro" id="IPR051274">
    <property type="entry name" value="3-5_Exoribonuclease"/>
</dbReference>
<dbReference type="InterPro" id="IPR012337">
    <property type="entry name" value="RNaseH-like_sf"/>
</dbReference>
<evidence type="ECO:0000256" key="4">
    <source>
        <dbReference type="ARBA" id="ARBA00022801"/>
    </source>
</evidence>
<dbReference type="Gene3D" id="3.30.420.10">
    <property type="entry name" value="Ribonuclease H-like superfamily/Ribonuclease H"/>
    <property type="match status" value="2"/>
</dbReference>
<dbReference type="Proteomes" id="UP000620104">
    <property type="component" value="Unassembled WGS sequence"/>
</dbReference>
<protein>
    <recommendedName>
        <fullName evidence="8">SAP domain-containing protein</fullName>
    </recommendedName>
</protein>
<dbReference type="InterPro" id="IPR047201">
    <property type="entry name" value="ERI-1_3'hExo-like"/>
</dbReference>